<sequence length="395" mass="42841">MAEKTPLQRMQDLVDKASEKLNALNQKIKDVSPWKGLSLNAGNSLSLDAQARVFFKERTPEQIKQALFSLSDTNNFSNADKETIQSFSQALQSIGIIIQKVEIVPEIGNSNALYLENSTGLIKTWNGVDYDTHGGDQLTYDKLIAALGYTPLDSNQKGSPNGVAETDQNNIILPQHLPSYVDDVLEGTYVDSTTFNNNDPTPSPYTPENGKIYIDKTSNKQYRWTGSIYSQLNGGLVLGETAQTAYRGDRGKTAYDHVLKRDNPHLVTAAQVGAETPSGAQAKATQAKNDANAYTDNKLKAIEGTGSNIFLSNISGNNYNYAAPSSSLSYTTNNPVINGYATSLINASSEPVVYETDGTTVATKISGADFVANTNMELVIESKDGATVRYFFLAL</sequence>
<organism evidence="1 2">
    <name type="scientific">Christiangramia forsetii</name>
    <dbReference type="NCBI Taxonomy" id="411153"/>
    <lineage>
        <taxon>Bacteria</taxon>
        <taxon>Pseudomonadati</taxon>
        <taxon>Bacteroidota</taxon>
        <taxon>Flavobacteriia</taxon>
        <taxon>Flavobacteriales</taxon>
        <taxon>Flavobacteriaceae</taxon>
        <taxon>Christiangramia</taxon>
    </lineage>
</organism>
<reference evidence="2" key="1">
    <citation type="journal article" date="2019" name="Int. J. Syst. Evol. Microbiol.">
        <title>The Global Catalogue of Microorganisms (GCM) 10K type strain sequencing project: providing services to taxonomists for standard genome sequencing and annotation.</title>
        <authorList>
            <consortium name="The Broad Institute Genomics Platform"/>
            <consortium name="The Broad Institute Genome Sequencing Center for Infectious Disease"/>
            <person name="Wu L."/>
            <person name="Ma J."/>
        </authorList>
    </citation>
    <scope>NUCLEOTIDE SEQUENCE [LARGE SCALE GENOMIC DNA]</scope>
    <source>
        <strain evidence="2">CGMCC 1.15422</strain>
    </source>
</reference>
<comment type="caution">
    <text evidence="1">The sequence shown here is derived from an EMBL/GenBank/DDBJ whole genome shotgun (WGS) entry which is preliminary data.</text>
</comment>
<protein>
    <submittedName>
        <fullName evidence="1">Uncharacterized protein</fullName>
    </submittedName>
</protein>
<dbReference type="EMBL" id="BMIX01000001">
    <property type="protein sequence ID" value="GGG24349.1"/>
    <property type="molecule type" value="Genomic_DNA"/>
</dbReference>
<accession>A0ABQ1WD16</accession>
<proteinExistence type="predicted"/>
<name>A0ABQ1WD16_9FLAO</name>
<evidence type="ECO:0000313" key="2">
    <source>
        <dbReference type="Proteomes" id="UP000605733"/>
    </source>
</evidence>
<evidence type="ECO:0000313" key="1">
    <source>
        <dbReference type="EMBL" id="GGG24349.1"/>
    </source>
</evidence>
<keyword evidence="2" id="KW-1185">Reference proteome</keyword>
<dbReference type="RefSeq" id="WP_011710282.1">
    <property type="nucleotide sequence ID" value="NZ_BMIX01000001.1"/>
</dbReference>
<dbReference type="Proteomes" id="UP000605733">
    <property type="component" value="Unassembled WGS sequence"/>
</dbReference>
<gene>
    <name evidence="1" type="ORF">GCM10011532_04490</name>
</gene>